<gene>
    <name evidence="2" type="ORF">CcaverHIS019_0408110</name>
</gene>
<feature type="compositionally biased region" description="Basic and acidic residues" evidence="1">
    <location>
        <begin position="1"/>
        <end position="10"/>
    </location>
</feature>
<feature type="region of interest" description="Disordered" evidence="1">
    <location>
        <begin position="98"/>
        <end position="124"/>
    </location>
</feature>
<feature type="region of interest" description="Disordered" evidence="1">
    <location>
        <begin position="179"/>
        <end position="199"/>
    </location>
</feature>
<dbReference type="EMBL" id="AP028215">
    <property type="protein sequence ID" value="BEI91991.1"/>
    <property type="molecule type" value="Genomic_DNA"/>
</dbReference>
<accession>A0AA48L4U2</accession>
<evidence type="ECO:0000256" key="1">
    <source>
        <dbReference type="SAM" id="MobiDB-lite"/>
    </source>
</evidence>
<protein>
    <submittedName>
        <fullName evidence="2">Uncharacterized protein</fullName>
    </submittedName>
</protein>
<dbReference type="Proteomes" id="UP001233271">
    <property type="component" value="Chromosome 4"/>
</dbReference>
<dbReference type="RefSeq" id="XP_060457256.1">
    <property type="nucleotide sequence ID" value="XM_060600687.1"/>
</dbReference>
<dbReference type="KEGG" id="ccac:CcaHIS019_0408110"/>
<feature type="compositionally biased region" description="Basic and acidic residues" evidence="1">
    <location>
        <begin position="29"/>
        <end position="46"/>
    </location>
</feature>
<reference evidence="2" key="1">
    <citation type="journal article" date="2023" name="BMC Genomics">
        <title>Chromosome-level genome assemblies of Cutaneotrichosporon spp. (Trichosporonales, Basidiomycota) reveal imbalanced evolution between nucleotide sequences and chromosome synteny.</title>
        <authorList>
            <person name="Kobayashi Y."/>
            <person name="Kayamori A."/>
            <person name="Aoki K."/>
            <person name="Shiwa Y."/>
            <person name="Matsutani M."/>
            <person name="Fujita N."/>
            <person name="Sugita T."/>
            <person name="Iwasaki W."/>
            <person name="Tanaka N."/>
            <person name="Takashima M."/>
        </authorList>
    </citation>
    <scope>NUCLEOTIDE SEQUENCE</scope>
    <source>
        <strain evidence="2">HIS019</strain>
    </source>
</reference>
<feature type="region of interest" description="Disordered" evidence="1">
    <location>
        <begin position="1"/>
        <end position="76"/>
    </location>
</feature>
<evidence type="ECO:0000313" key="2">
    <source>
        <dbReference type="EMBL" id="BEI91991.1"/>
    </source>
</evidence>
<organism evidence="2 3">
    <name type="scientific">Cutaneotrichosporon cavernicola</name>
    <dbReference type="NCBI Taxonomy" id="279322"/>
    <lineage>
        <taxon>Eukaryota</taxon>
        <taxon>Fungi</taxon>
        <taxon>Dikarya</taxon>
        <taxon>Basidiomycota</taxon>
        <taxon>Agaricomycotina</taxon>
        <taxon>Tremellomycetes</taxon>
        <taxon>Trichosporonales</taxon>
        <taxon>Trichosporonaceae</taxon>
        <taxon>Cutaneotrichosporon</taxon>
    </lineage>
</organism>
<dbReference type="AlphaFoldDB" id="A0AA48L4U2"/>
<keyword evidence="3" id="KW-1185">Reference proteome</keyword>
<dbReference type="GeneID" id="85495861"/>
<name>A0AA48L4U2_9TREE</name>
<feature type="compositionally biased region" description="Basic and acidic residues" evidence="1">
    <location>
        <begin position="183"/>
        <end position="199"/>
    </location>
</feature>
<evidence type="ECO:0000313" key="3">
    <source>
        <dbReference type="Proteomes" id="UP001233271"/>
    </source>
</evidence>
<proteinExistence type="predicted"/>
<sequence>MAELRPDLTPHSRPRTTSSKSHRTSLRTLHRERPVPTIRIEHDRSHSAPMARLRSTSTNLPTRPRRLTEPAGPTPHPFSAAACTQRADVARSLGEFQRQNSPTRTVSAPGYLRTKDSARDNGPIPVVLTAASSPTVKATPDSVPPMWSPPPIGSAERAIICPFEPQWILSPLSPTFPTLPGPGRRENHVNKQSRAERSKSATYGIPPVTLKKGWFRRRL</sequence>